<dbReference type="Ensembl" id="ENSNMLT00000002180.1">
    <property type="protein sequence ID" value="ENSNMLP00000001875.1"/>
    <property type="gene ID" value="ENSNMLG00000001455.1"/>
</dbReference>
<dbReference type="AlphaFoldDB" id="A0A8C6S6R1"/>
<proteinExistence type="predicted"/>
<protein>
    <submittedName>
        <fullName evidence="1">Uncharacterized protein</fullName>
    </submittedName>
</protein>
<evidence type="ECO:0000313" key="1">
    <source>
        <dbReference type="Ensembl" id="ENSNMLP00000001875.1"/>
    </source>
</evidence>
<accession>A0A8C6S6R1</accession>
<dbReference type="Proteomes" id="UP000694523">
    <property type="component" value="Unplaced"/>
</dbReference>
<organism evidence="1 2">
    <name type="scientific">Neogobius melanostomus</name>
    <name type="common">round goby</name>
    <dbReference type="NCBI Taxonomy" id="47308"/>
    <lineage>
        <taxon>Eukaryota</taxon>
        <taxon>Metazoa</taxon>
        <taxon>Chordata</taxon>
        <taxon>Craniata</taxon>
        <taxon>Vertebrata</taxon>
        <taxon>Euteleostomi</taxon>
        <taxon>Actinopterygii</taxon>
        <taxon>Neopterygii</taxon>
        <taxon>Teleostei</taxon>
        <taxon>Neoteleostei</taxon>
        <taxon>Acanthomorphata</taxon>
        <taxon>Gobiaria</taxon>
        <taxon>Gobiiformes</taxon>
        <taxon>Gobioidei</taxon>
        <taxon>Gobiidae</taxon>
        <taxon>Benthophilinae</taxon>
        <taxon>Neogobiini</taxon>
        <taxon>Neogobius</taxon>
    </lineage>
</organism>
<name>A0A8C6S6R1_9GOBI</name>
<reference evidence="1" key="1">
    <citation type="submission" date="2025-08" db="UniProtKB">
        <authorList>
            <consortium name="Ensembl"/>
        </authorList>
    </citation>
    <scope>IDENTIFICATION</scope>
</reference>
<reference evidence="1" key="2">
    <citation type="submission" date="2025-09" db="UniProtKB">
        <authorList>
            <consortium name="Ensembl"/>
        </authorList>
    </citation>
    <scope>IDENTIFICATION</scope>
</reference>
<sequence>MGRSYITKINVGKNETKIKHEEIAEEFANYYQLLYRKEEGEIKQIQMYLNNVKLPKITPEQK</sequence>
<keyword evidence="2" id="KW-1185">Reference proteome</keyword>
<evidence type="ECO:0000313" key="2">
    <source>
        <dbReference type="Proteomes" id="UP000694523"/>
    </source>
</evidence>